<keyword evidence="2" id="KW-0472">Membrane</keyword>
<evidence type="ECO:0000256" key="1">
    <source>
        <dbReference type="SAM" id="MobiDB-lite"/>
    </source>
</evidence>
<keyword evidence="2" id="KW-1133">Transmembrane helix</keyword>
<feature type="compositionally biased region" description="Basic and acidic residues" evidence="1">
    <location>
        <begin position="783"/>
        <end position="792"/>
    </location>
</feature>
<name>A0A2L2THL7_9HYPO</name>
<evidence type="ECO:0000313" key="4">
    <source>
        <dbReference type="Proteomes" id="UP000245910"/>
    </source>
</evidence>
<protein>
    <recommendedName>
        <fullName evidence="5">WSC domain-containing protein</fullName>
    </recommendedName>
</protein>
<dbReference type="Proteomes" id="UP000245910">
    <property type="component" value="Chromosome IIII"/>
</dbReference>
<feature type="region of interest" description="Disordered" evidence="1">
    <location>
        <begin position="257"/>
        <end position="437"/>
    </location>
</feature>
<proteinExistence type="predicted"/>
<feature type="compositionally biased region" description="Polar residues" evidence="1">
    <location>
        <begin position="394"/>
        <end position="437"/>
    </location>
</feature>
<feature type="transmembrane region" description="Helical" evidence="2">
    <location>
        <begin position="837"/>
        <end position="859"/>
    </location>
</feature>
<keyword evidence="2" id="KW-0812">Transmembrane</keyword>
<feature type="region of interest" description="Disordered" evidence="1">
    <location>
        <begin position="744"/>
        <end position="812"/>
    </location>
</feature>
<feature type="compositionally biased region" description="Low complexity" evidence="1">
    <location>
        <begin position="257"/>
        <end position="393"/>
    </location>
</feature>
<dbReference type="STRING" id="56646.A0A2L2THL7"/>
<evidence type="ECO:0008006" key="5">
    <source>
        <dbReference type="Google" id="ProtNLM"/>
    </source>
</evidence>
<keyword evidence="4" id="KW-1185">Reference proteome</keyword>
<dbReference type="AlphaFoldDB" id="A0A2L2THL7"/>
<organism evidence="3 4">
    <name type="scientific">Fusarium venenatum</name>
    <dbReference type="NCBI Taxonomy" id="56646"/>
    <lineage>
        <taxon>Eukaryota</taxon>
        <taxon>Fungi</taxon>
        <taxon>Dikarya</taxon>
        <taxon>Ascomycota</taxon>
        <taxon>Pezizomycotina</taxon>
        <taxon>Sordariomycetes</taxon>
        <taxon>Hypocreomycetidae</taxon>
        <taxon>Hypocreales</taxon>
        <taxon>Nectriaceae</taxon>
        <taxon>Fusarium</taxon>
    </lineage>
</organism>
<evidence type="ECO:0000313" key="3">
    <source>
        <dbReference type="EMBL" id="CEI41789.1"/>
    </source>
</evidence>
<sequence length="865" mass="90678">MGAFISVTSTYDPAVVAGAIFNGAGVTVQQAFWIRIAEADSSPAGTFSDGPYGIGSGGILTNGLASNAAGAQSPNTYNTFPGSGQYCGAEGFDATVLQVDIDIAEGGRPDPIAIFLDDVLWSIDDSNDRITATSKYLNEEIGINEKDKEDWPFSPDFNRATRYDGSSPPLLVGIPAIPGVHTMVFAVCDAFDGQWDSALMVKAKGCKDCNPQVQINYVSTTTTTGSTSFTSTTKAIGTESGTVLFGVPEETTTTIEDVTTTTTDASTTGEPTTPATEISTTDVFSTTTITEIQETSTATSDTDPTDTTTMTSDQSSTVTSTVDSTSTSNTETSATTDIGGTTTSSGTTDIASSSIQSFDESSTLDTSTWTTSSFIEPGSTSSEGSTSILESSTMTEQRTVSRSIASLETPSASSEVSTGVLPITTTKGGSDAQTTSDTVNPTNLEVIGSFTFLGCFGSPDGYPSFDLIATSDDMTPSNSCYASDSLESTNLVGEGQCDTPCPNAPLLFCGGLIGAGGTSIRHRRSYRRDAPSNVLLTLYGATDTGDTSSNALITGTSTAPSISETIGEASVSTEDATVIGSITSDSAPGVVTQPTASSFELPITSGHAIPFPPNRPVPTSGWLGKNNMTQVVDPVITVSTITYTVVDPNNPSTFKVEEYCSTIQYYPCRRCEKQDIPEVHMTTIQRQCNACGLNGENSVYLTVPAAVAAPSATDRFKHPGYPPQHGSEPFVASPIETGIRHPKPVIQAKPTKAHHNPIPPISEEEDSPDVPVRLNDNEPQGHPQDDFPKKPQVEAPKAPVNEPKPVDQAHPTSQFVGGYEIKTTTLPTWHVPSEVPVIVSTATSSLPIFGMIFFVFALASMLNSV</sequence>
<reference evidence="4" key="1">
    <citation type="submission" date="2014-10" db="EMBL/GenBank/DDBJ databases">
        <authorList>
            <person name="King R."/>
        </authorList>
    </citation>
    <scope>NUCLEOTIDE SEQUENCE [LARGE SCALE GENOMIC DNA]</scope>
    <source>
        <strain evidence="4">A3/5</strain>
    </source>
</reference>
<accession>A0A2L2THL7</accession>
<evidence type="ECO:0000256" key="2">
    <source>
        <dbReference type="SAM" id="Phobius"/>
    </source>
</evidence>
<dbReference type="EMBL" id="LN649232">
    <property type="protein sequence ID" value="CEI41789.1"/>
    <property type="molecule type" value="Genomic_DNA"/>
</dbReference>